<dbReference type="Proteomes" id="UP000230821">
    <property type="component" value="Unassembled WGS sequence"/>
</dbReference>
<feature type="signal peptide" evidence="2">
    <location>
        <begin position="1"/>
        <end position="23"/>
    </location>
</feature>
<protein>
    <submittedName>
        <fullName evidence="4">BMP family ABC transporter substrate-binding protein</fullName>
    </submittedName>
</protein>
<organism evidence="4 5">
    <name type="scientific">candidate division KSB3 bacterium</name>
    <dbReference type="NCBI Taxonomy" id="2044937"/>
    <lineage>
        <taxon>Bacteria</taxon>
        <taxon>candidate division KSB3</taxon>
    </lineage>
</organism>
<proteinExistence type="predicted"/>
<reference evidence="4 5" key="1">
    <citation type="submission" date="2017-10" db="EMBL/GenBank/DDBJ databases">
        <title>Novel microbial diversity and functional potential in the marine mammal oral microbiome.</title>
        <authorList>
            <person name="Dudek N.K."/>
            <person name="Sun C.L."/>
            <person name="Burstein D."/>
            <person name="Kantor R.S."/>
            <person name="Aliaga Goltsman D.S."/>
            <person name="Bik E.M."/>
            <person name="Thomas B.C."/>
            <person name="Banfield J.F."/>
            <person name="Relman D.A."/>
        </authorList>
    </citation>
    <scope>NUCLEOTIDE SEQUENCE [LARGE SCALE GENOMIC DNA]</scope>
    <source>
        <strain evidence="4">DOLJORAL78_47_16</strain>
    </source>
</reference>
<dbReference type="Gene3D" id="3.40.50.2300">
    <property type="match status" value="2"/>
</dbReference>
<comment type="caution">
    <text evidence="4">The sequence shown here is derived from an EMBL/GenBank/DDBJ whole genome shotgun (WGS) entry which is preliminary data.</text>
</comment>
<dbReference type="PANTHER" id="PTHR43208">
    <property type="entry name" value="ABC TRANSPORTER SUBSTRATE-BINDING PROTEIN"/>
    <property type="match status" value="1"/>
</dbReference>
<dbReference type="Pfam" id="PF02608">
    <property type="entry name" value="Bmp"/>
    <property type="match status" value="1"/>
</dbReference>
<dbReference type="CDD" id="cd19963">
    <property type="entry name" value="PBP1_BMP-like"/>
    <property type="match status" value="1"/>
</dbReference>
<dbReference type="InterPro" id="IPR052910">
    <property type="entry name" value="ABC-Purine-Binding"/>
</dbReference>
<sequence>MRKGLFVSLICLAMIAMSLGVFAEEKPLKAAFVYVSAVGDHGWSYAHDLARKYMEEELGIETAYTESVFGPDIERVIRGYAQKGYDMIFTTSFEYMDPTIEVAGDFPDLVFEHCSGFKTAENVGNYFGRIYQARYLTGLVAGKMTKTNVLGYVAAHPIPEVIRGINSFTKGVREVNPDAVVKVVWSGSWYDPAKEKEAALSLIGAGADVIAQHQDSPAAQEAAQDNKVYAVGYNTDMSHFAPDAHLTSPVWNWHIFYERIVNEVKAGTWKSSSYWGGFDDGLVDIAPFGKMVPQDVVDMVMKRRQEIIDGTFKVWPDKTDEELLSMNYFIEGVEGKIPQ</sequence>
<dbReference type="EMBL" id="PDSK01000115">
    <property type="protein sequence ID" value="PIE32340.1"/>
    <property type="molecule type" value="Genomic_DNA"/>
</dbReference>
<keyword evidence="1 2" id="KW-0732">Signal</keyword>
<evidence type="ECO:0000256" key="2">
    <source>
        <dbReference type="SAM" id="SignalP"/>
    </source>
</evidence>
<accession>A0A2G6KAE9</accession>
<feature type="domain" description="ABC transporter substrate-binding protein PnrA-like" evidence="3">
    <location>
        <begin position="29"/>
        <end position="314"/>
    </location>
</feature>
<evidence type="ECO:0000313" key="4">
    <source>
        <dbReference type="EMBL" id="PIE32340.1"/>
    </source>
</evidence>
<dbReference type="InterPro" id="IPR003760">
    <property type="entry name" value="PnrA-like"/>
</dbReference>
<feature type="chain" id="PRO_5013721179" evidence="2">
    <location>
        <begin position="24"/>
        <end position="339"/>
    </location>
</feature>
<dbReference type="PANTHER" id="PTHR43208:SF1">
    <property type="entry name" value="ABC TRANSPORTER SUBSTRATE-BINDING PROTEIN"/>
    <property type="match status" value="1"/>
</dbReference>
<name>A0A2G6KAE9_9BACT</name>
<evidence type="ECO:0000259" key="3">
    <source>
        <dbReference type="Pfam" id="PF02608"/>
    </source>
</evidence>
<dbReference type="GO" id="GO:0005886">
    <property type="term" value="C:plasma membrane"/>
    <property type="evidence" value="ECO:0007669"/>
    <property type="project" value="InterPro"/>
</dbReference>
<gene>
    <name evidence="4" type="ORF">CSA56_15835</name>
</gene>
<evidence type="ECO:0000256" key="1">
    <source>
        <dbReference type="ARBA" id="ARBA00022729"/>
    </source>
</evidence>
<evidence type="ECO:0000313" key="5">
    <source>
        <dbReference type="Proteomes" id="UP000230821"/>
    </source>
</evidence>
<dbReference type="AlphaFoldDB" id="A0A2G6KAE9"/>